<evidence type="ECO:0000313" key="2">
    <source>
        <dbReference type="EMBL" id="TFH54854.1"/>
    </source>
</evidence>
<name>A0A4Y8TTJ9_9MICC</name>
<dbReference type="Proteomes" id="UP000297638">
    <property type="component" value="Unassembled WGS sequence"/>
</dbReference>
<dbReference type="SMART" id="SM00974">
    <property type="entry name" value="T5orf172"/>
    <property type="match status" value="1"/>
</dbReference>
<reference evidence="2 3" key="1">
    <citation type="submission" date="2019-03" db="EMBL/GenBank/DDBJ databases">
        <title>Glutamicibacter sp. LJH19 genome.</title>
        <authorList>
            <person name="Sinai Borker S."/>
            <person name="Kumar R."/>
        </authorList>
    </citation>
    <scope>NUCLEOTIDE SEQUENCE [LARGE SCALE GENOMIC DNA]</scope>
    <source>
        <strain evidence="2 3">LJH19</strain>
    </source>
</reference>
<proteinExistence type="predicted"/>
<dbReference type="RefSeq" id="WP_134780721.1">
    <property type="nucleotide sequence ID" value="NZ_SPDS01000002.1"/>
</dbReference>
<organism evidence="2 3">
    <name type="scientific">Glutamicibacter arilaitensis</name>
    <dbReference type="NCBI Taxonomy" id="256701"/>
    <lineage>
        <taxon>Bacteria</taxon>
        <taxon>Bacillati</taxon>
        <taxon>Actinomycetota</taxon>
        <taxon>Actinomycetes</taxon>
        <taxon>Micrococcales</taxon>
        <taxon>Micrococcaceae</taxon>
        <taxon>Glutamicibacter</taxon>
    </lineage>
</organism>
<comment type="caution">
    <text evidence="2">The sequence shown here is derived from an EMBL/GenBank/DDBJ whole genome shotgun (WGS) entry which is preliminary data.</text>
</comment>
<evidence type="ECO:0000259" key="1">
    <source>
        <dbReference type="SMART" id="SM00974"/>
    </source>
</evidence>
<dbReference type="InterPro" id="IPR018306">
    <property type="entry name" value="Phage_T5_Orf172_DNA-bd"/>
</dbReference>
<evidence type="ECO:0000313" key="3">
    <source>
        <dbReference type="Proteomes" id="UP000297638"/>
    </source>
</evidence>
<sequence>MSEQEDKTPGLDAAGPVLDIQSLIDSDLDGLLDTPEKPRKITAQGRLERAFLEIVEFNKTHGRLPSSTTREIAERKLGARLEGILASEEKISALKPLDDAGLLEFSETPESLDELLTSDGLDLLDDDLGLLDVSDLPQRRTAEAPESVAKRKKAVGFEAFEPLFKAKHADLAEGAFRLVQFPGAHTIDAGKFFVLNGVMLFVAEVGESTVHEVGGKARQKQRLRVIFENGTESSMYRQSLSIRLHEGDGQAVVRTGHDASEVGDADQESGHVYVLRSLSTDPQVSSIQNLHKIGFSTTTVEKRIANVAGSPTYLMAPVEIVADYRAYNLRASALEHLLHRVFASVRLDITQINREGKNYDPSEWFVVPLNVINQAISMIMSGEITDYVYDPAMQRLVERS</sequence>
<dbReference type="EMBL" id="SPDS01000002">
    <property type="protein sequence ID" value="TFH54854.1"/>
    <property type="molecule type" value="Genomic_DNA"/>
</dbReference>
<gene>
    <name evidence="2" type="ORF">EXY26_12790</name>
</gene>
<protein>
    <submittedName>
        <fullName evidence="2">GIY-YIG nuclease family protein</fullName>
    </submittedName>
</protein>
<feature type="domain" description="Bacteriophage T5 Orf172 DNA-binding" evidence="1">
    <location>
        <begin position="285"/>
        <end position="379"/>
    </location>
</feature>
<accession>A0A4Y8TTJ9</accession>
<dbReference type="AlphaFoldDB" id="A0A4Y8TTJ9"/>
<dbReference type="Pfam" id="PF13455">
    <property type="entry name" value="MUG113"/>
    <property type="match status" value="1"/>
</dbReference>